<dbReference type="RefSeq" id="XP_031762493.1">
    <property type="nucleotide sequence ID" value="XM_031906633.1"/>
</dbReference>
<sequence>MFITVLYGDNEEALFNINCKVQLLLESIKTCCHYDNEGEVELADESGQVKNLLENPQRYASEFLNERETCVLLSVTKLPGSTEAIFTPLLNDDEIVNTKFLAKLGNWGETKASSRRSKSRKGNKKNVVLISTPTEVKQNTSPRKRSTKS</sequence>
<dbReference type="InterPro" id="IPR039471">
    <property type="entry name" value="CXorf65-like"/>
</dbReference>
<gene>
    <name evidence="3 4" type="primary">c7hxorf65</name>
</gene>
<proteinExistence type="predicted"/>
<dbReference type="GeneID" id="116412425"/>
<dbReference type="Proteomes" id="UP000008143">
    <property type="component" value="Chromosome 7"/>
</dbReference>
<evidence type="ECO:0000313" key="2">
    <source>
        <dbReference type="Proteomes" id="UP000008143"/>
    </source>
</evidence>
<dbReference type="CTD" id="121318890"/>
<evidence type="ECO:0000313" key="4">
    <source>
        <dbReference type="Xenbase" id="XB-GENE-29076983"/>
    </source>
</evidence>
<feature type="compositionally biased region" description="Polar residues" evidence="1">
    <location>
        <begin position="129"/>
        <end position="141"/>
    </location>
</feature>
<dbReference type="PANTHER" id="PTHR33887:SF5">
    <property type="entry name" value="PB1 DOMAIN-CONTAINING PROTEIN"/>
    <property type="match status" value="1"/>
</dbReference>
<dbReference type="OrthoDB" id="2109241at2759"/>
<protein>
    <submittedName>
        <fullName evidence="3">Uncharacterized protein CXorf65 homolog isoform X1</fullName>
    </submittedName>
</protein>
<organism evidence="2 3">
    <name type="scientific">Xenopus tropicalis</name>
    <name type="common">Western clawed frog</name>
    <name type="synonym">Silurana tropicalis</name>
    <dbReference type="NCBI Taxonomy" id="8364"/>
    <lineage>
        <taxon>Eukaryota</taxon>
        <taxon>Metazoa</taxon>
        <taxon>Chordata</taxon>
        <taxon>Craniata</taxon>
        <taxon>Vertebrata</taxon>
        <taxon>Euteleostomi</taxon>
        <taxon>Amphibia</taxon>
        <taxon>Batrachia</taxon>
        <taxon>Anura</taxon>
        <taxon>Pipoidea</taxon>
        <taxon>Pipidae</taxon>
        <taxon>Xenopodinae</taxon>
        <taxon>Xenopus</taxon>
        <taxon>Silurana</taxon>
    </lineage>
</organism>
<feature type="compositionally biased region" description="Basic residues" evidence="1">
    <location>
        <begin position="113"/>
        <end position="124"/>
    </location>
</feature>
<evidence type="ECO:0000256" key="1">
    <source>
        <dbReference type="SAM" id="MobiDB-lite"/>
    </source>
</evidence>
<name>A0A8J1JX73_XENTR</name>
<evidence type="ECO:0000313" key="3">
    <source>
        <dbReference type="RefSeq" id="XP_031762493.1"/>
    </source>
</evidence>
<accession>A0A8J1JX73</accession>
<dbReference type="PANTHER" id="PTHR33887">
    <property type="entry name" value="PB1 DOMAIN-CONTAINING PROTEIN"/>
    <property type="match status" value="1"/>
</dbReference>
<dbReference type="AlphaFoldDB" id="A0A8J1JX73"/>
<dbReference type="OMA" id="CKCHREA"/>
<feature type="region of interest" description="Disordered" evidence="1">
    <location>
        <begin position="110"/>
        <end position="149"/>
    </location>
</feature>
<dbReference type="KEGG" id="xtr:116412425"/>
<dbReference type="AGR" id="Xenbase:XB-GENE-29076983"/>
<dbReference type="Pfam" id="PF15874">
    <property type="entry name" value="Il2rg"/>
    <property type="match status" value="1"/>
</dbReference>
<reference evidence="3" key="1">
    <citation type="submission" date="2025-08" db="UniProtKB">
        <authorList>
            <consortium name="RefSeq"/>
        </authorList>
    </citation>
    <scope>IDENTIFICATION</scope>
    <source>
        <strain evidence="3">Nigerian</strain>
        <tissue evidence="3">Liver and blood</tissue>
    </source>
</reference>
<dbReference type="Xenbase" id="XB-GENE-29076983">
    <property type="gene designation" value="c7hxorf65"/>
</dbReference>
<keyword evidence="2" id="KW-1185">Reference proteome</keyword>